<organism evidence="1 2">
    <name type="scientific">Xylaria bambusicola</name>
    <dbReference type="NCBI Taxonomy" id="326684"/>
    <lineage>
        <taxon>Eukaryota</taxon>
        <taxon>Fungi</taxon>
        <taxon>Dikarya</taxon>
        <taxon>Ascomycota</taxon>
        <taxon>Pezizomycotina</taxon>
        <taxon>Sordariomycetes</taxon>
        <taxon>Xylariomycetidae</taxon>
        <taxon>Xylariales</taxon>
        <taxon>Xylariaceae</taxon>
        <taxon>Xylaria</taxon>
    </lineage>
</organism>
<dbReference type="EMBL" id="JAWHQM010000055">
    <property type="protein sequence ID" value="KAK5635623.1"/>
    <property type="molecule type" value="Genomic_DNA"/>
</dbReference>
<accession>A0AAN7UUQ7</accession>
<proteinExistence type="predicted"/>
<name>A0AAN7UUQ7_9PEZI</name>
<gene>
    <name evidence="1" type="ORF">RRF57_011335</name>
</gene>
<dbReference type="AlphaFoldDB" id="A0AAN7UUQ7"/>
<sequence>MGYGTPRKFEGWLYNSKISGMAAASSTADNGGASTFTSLTTTFTPPPQCTNWYINECISTNCYVEAFPTGTGICGTDESDPKTSYACYPEVTKSIGQFTNGEGTYTLETATYSPGLYCPLSMTTASSVALLDGAFCCPR</sequence>
<protein>
    <submittedName>
        <fullName evidence="1">Uncharacterized protein</fullName>
    </submittedName>
</protein>
<evidence type="ECO:0000313" key="1">
    <source>
        <dbReference type="EMBL" id="KAK5635623.1"/>
    </source>
</evidence>
<evidence type="ECO:0000313" key="2">
    <source>
        <dbReference type="Proteomes" id="UP001305414"/>
    </source>
</evidence>
<dbReference type="Proteomes" id="UP001305414">
    <property type="component" value="Unassembled WGS sequence"/>
</dbReference>
<comment type="caution">
    <text evidence="1">The sequence shown here is derived from an EMBL/GenBank/DDBJ whole genome shotgun (WGS) entry which is preliminary data.</text>
</comment>
<reference evidence="1 2" key="1">
    <citation type="submission" date="2023-10" db="EMBL/GenBank/DDBJ databases">
        <title>Draft genome sequence of Xylaria bambusicola isolate GMP-LS, the root and basal stem rot pathogen of sugarcane in Indonesia.</title>
        <authorList>
            <person name="Selvaraj P."/>
            <person name="Muralishankar V."/>
            <person name="Muruganantham S."/>
            <person name="Sp S."/>
            <person name="Haryani S."/>
            <person name="Lau K.J.X."/>
            <person name="Naqvi N.I."/>
        </authorList>
    </citation>
    <scope>NUCLEOTIDE SEQUENCE [LARGE SCALE GENOMIC DNA]</scope>
    <source>
        <strain evidence="1">GMP-LS</strain>
    </source>
</reference>
<keyword evidence="2" id="KW-1185">Reference proteome</keyword>